<feature type="region of interest" description="Disordered" evidence="1">
    <location>
        <begin position="1"/>
        <end position="48"/>
    </location>
</feature>
<dbReference type="AlphaFoldDB" id="A0AAJ8BU51"/>
<sequence>MGLFNGVSSISSGGCGKSRPSLPGAVGDASHVGGELGGTRRGGGHFRSCDRDKTRMLLTLSRTETAEQPWLD</sequence>
<protein>
    <submittedName>
        <fullName evidence="2">Uncharacterized protein</fullName>
    </submittedName>
</protein>
<reference evidence="2" key="1">
    <citation type="submission" date="2025-02" db="EMBL/GenBank/DDBJ databases">
        <authorList>
            <consortium name="NCBI Genome Project"/>
        </authorList>
    </citation>
    <scope>NUCLEOTIDE SEQUENCE</scope>
</reference>
<evidence type="ECO:0000313" key="2">
    <source>
        <dbReference type="RefSeq" id="XP_059603925.1"/>
    </source>
</evidence>
<proteinExistence type="predicted"/>
<dbReference type="KEGG" id="ang:An08g02690"/>
<evidence type="ECO:0000256" key="1">
    <source>
        <dbReference type="SAM" id="MobiDB-lite"/>
    </source>
</evidence>
<reference evidence="2" key="2">
    <citation type="submission" date="2025-08" db="UniProtKB">
        <authorList>
            <consortium name="RefSeq"/>
        </authorList>
    </citation>
    <scope>IDENTIFICATION</scope>
</reference>
<dbReference type="GeneID" id="84591614"/>
<dbReference type="VEuPathDB" id="FungiDB:An08g02690"/>
<dbReference type="RefSeq" id="XP_059603925.1">
    <property type="nucleotide sequence ID" value="XM_059748903.1"/>
</dbReference>
<name>A0AAJ8BU51_ASPNG</name>
<organism evidence="2">
    <name type="scientific">Aspergillus niger</name>
    <dbReference type="NCBI Taxonomy" id="5061"/>
    <lineage>
        <taxon>Eukaryota</taxon>
        <taxon>Fungi</taxon>
        <taxon>Dikarya</taxon>
        <taxon>Ascomycota</taxon>
        <taxon>Pezizomycotina</taxon>
        <taxon>Eurotiomycetes</taxon>
        <taxon>Eurotiomycetidae</taxon>
        <taxon>Eurotiales</taxon>
        <taxon>Aspergillaceae</taxon>
        <taxon>Aspergillus</taxon>
        <taxon>Aspergillus subgen. Circumdati</taxon>
    </lineage>
</organism>
<feature type="compositionally biased region" description="Polar residues" evidence="1">
    <location>
        <begin position="1"/>
        <end position="12"/>
    </location>
</feature>
<gene>
    <name evidence="2" type="ORF">An08g02690</name>
</gene>
<accession>A0AAJ8BU51</accession>